<evidence type="ECO:0000313" key="1">
    <source>
        <dbReference type="EMBL" id="KKN57263.1"/>
    </source>
</evidence>
<comment type="caution">
    <text evidence="1">The sequence shown here is derived from an EMBL/GenBank/DDBJ whole genome shotgun (WGS) entry which is preliminary data.</text>
</comment>
<dbReference type="AlphaFoldDB" id="A0A0F9UUG9"/>
<name>A0A0F9UUG9_9ZZZZ</name>
<organism evidence="1">
    <name type="scientific">marine sediment metagenome</name>
    <dbReference type="NCBI Taxonomy" id="412755"/>
    <lineage>
        <taxon>unclassified sequences</taxon>
        <taxon>metagenomes</taxon>
        <taxon>ecological metagenomes</taxon>
    </lineage>
</organism>
<gene>
    <name evidence="1" type="ORF">LCGC14_0563910</name>
</gene>
<protein>
    <submittedName>
        <fullName evidence="1">Uncharacterized protein</fullName>
    </submittedName>
</protein>
<accession>A0A0F9UUG9</accession>
<reference evidence="1" key="1">
    <citation type="journal article" date="2015" name="Nature">
        <title>Complex archaea that bridge the gap between prokaryotes and eukaryotes.</title>
        <authorList>
            <person name="Spang A."/>
            <person name="Saw J.H."/>
            <person name="Jorgensen S.L."/>
            <person name="Zaremba-Niedzwiedzka K."/>
            <person name="Martijn J."/>
            <person name="Lind A.E."/>
            <person name="van Eijk R."/>
            <person name="Schleper C."/>
            <person name="Guy L."/>
            <person name="Ettema T.J."/>
        </authorList>
    </citation>
    <scope>NUCLEOTIDE SEQUENCE</scope>
</reference>
<sequence length="30" mass="3636">MIKKIEKIKKVNSLLVNKIDNELQLDQKRR</sequence>
<proteinExistence type="predicted"/>
<dbReference type="EMBL" id="LAZR01000811">
    <property type="protein sequence ID" value="KKN57263.1"/>
    <property type="molecule type" value="Genomic_DNA"/>
</dbReference>